<evidence type="ECO:0000313" key="1">
    <source>
        <dbReference type="EMBL" id="AYV77698.1"/>
    </source>
</evidence>
<reference evidence="1" key="1">
    <citation type="submission" date="2018-10" db="EMBL/GenBank/DDBJ databases">
        <title>Hidden diversity of soil giant viruses.</title>
        <authorList>
            <person name="Schulz F."/>
            <person name="Alteio L."/>
            <person name="Goudeau D."/>
            <person name="Ryan E.M."/>
            <person name="Malmstrom R.R."/>
            <person name="Blanchard J."/>
            <person name="Woyke T."/>
        </authorList>
    </citation>
    <scope>NUCLEOTIDE SEQUENCE</scope>
    <source>
        <strain evidence="1">EDV1</strain>
    </source>
</reference>
<dbReference type="EMBL" id="MK072066">
    <property type="protein sequence ID" value="AYV77698.1"/>
    <property type="molecule type" value="Genomic_DNA"/>
</dbReference>
<proteinExistence type="predicted"/>
<dbReference type="Pfam" id="PF11369">
    <property type="entry name" value="DUF3160"/>
    <property type="match status" value="1"/>
</dbReference>
<organism evidence="1">
    <name type="scientific">Edafosvirus sp</name>
    <dbReference type="NCBI Taxonomy" id="2487765"/>
    <lineage>
        <taxon>Viruses</taxon>
        <taxon>Varidnaviria</taxon>
        <taxon>Bamfordvirae</taxon>
        <taxon>Nucleocytoviricota</taxon>
        <taxon>Megaviricetes</taxon>
        <taxon>Imitervirales</taxon>
        <taxon>Mimiviridae</taxon>
        <taxon>Klosneuvirinae</taxon>
    </lineage>
</organism>
<sequence length="755" mass="88474">MDKPQEEIKFMDLVQKDIVAFTAEQKVKQEEYKKTYGDEAFMKIMYYNQYHHPLKAQRNVSYNLTEDEKKELCSKGFLMKETHDKTFEQVYLSLYNNDMPVVITSDSVLSAFHKYYDNWLKQLESDKLINKMNMLCNDIANSLEKVEVKTEYATKVLKFIEIVVNVPRVLLNLSQLIPATTTKIKYDFNNVVSKEELDLKKYQREDMNYKDYDNYLKKIFDEEEKLGFTLKRIEWNDPKLQIIQKYYGVEKNHYWFHTSPKINTHYHQFECADCYVKPLLKYNTIEEFDKIVMAIIKNEDIKLSFDSETITNITGTMFKPCGHYNKSFELQKYFMAFKWLSMFTFNLTKIIKNGVEILPLNSLALCLTLTKFVKSDMIAEFSNIIETIMGAPSGYTVSSFASLINKHLTMDDIDLLCEKKFTESLYHKIEPELKYNEVSIISQGVSIDYTVLDNMVDLKFHLDDGTTPMRKYPSIRDILSTLFNNKSAVLPECDYTKQIEKVSKICDDYKFNDSIYDHELKMLRALCADQEKMKTIGWWPFGTDSWNKKLANTQTGHYSEVRHDNVLYVKEYRGCMDSCEYPDLLVEPVPTFWNEFLSLIIKMQTLNGKDHMLENFENACHNIIEYLQCQLEGKPINHTLIEKIKSIAHYEHRGSGGPTYGGWYCDLLEKPYTFKPEVSTIFTGVPDDRDAGGIIHLGTGPIRLLYVLSRNPHDGETKVFLGPVYSSYEFKTPYTVRHNDEEWAKEYAKYKPLDF</sequence>
<dbReference type="SMART" id="SM01325">
    <property type="entry name" value="DUF3160"/>
    <property type="match status" value="1"/>
</dbReference>
<gene>
    <name evidence="1" type="ORF">Edafosvirus1_29</name>
</gene>
<protein>
    <submittedName>
        <fullName evidence="1">DUF3160 domain-containing protein</fullName>
    </submittedName>
</protein>
<dbReference type="InterPro" id="IPR022601">
    <property type="entry name" value="DUF3160"/>
</dbReference>
<accession>A0A3G4ZS26</accession>
<name>A0A3G4ZS26_9VIRU</name>